<accession>A0A1F5SDP6</accession>
<dbReference type="Proteomes" id="UP000178783">
    <property type="component" value="Unassembled WGS sequence"/>
</dbReference>
<dbReference type="Pfam" id="PF00202">
    <property type="entry name" value="Aminotran_3"/>
    <property type="match status" value="1"/>
</dbReference>
<dbReference type="EMBL" id="MFFW01000022">
    <property type="protein sequence ID" value="OGF24391.1"/>
    <property type="molecule type" value="Genomic_DNA"/>
</dbReference>
<comment type="similarity">
    <text evidence="3">Belongs to the class-III pyridoxal-phosphate-dependent aminotransferase family.</text>
</comment>
<protein>
    <submittedName>
        <fullName evidence="4">Aminotransferase class III</fullName>
    </submittedName>
</protein>
<comment type="cofactor">
    <cofactor evidence="1">
        <name>pyridoxal 5'-phosphate</name>
        <dbReference type="ChEBI" id="CHEBI:597326"/>
    </cofactor>
</comment>
<dbReference type="InterPro" id="IPR015424">
    <property type="entry name" value="PyrdxlP-dep_Trfase"/>
</dbReference>
<dbReference type="STRING" id="1797989.A3H66_01730"/>
<reference evidence="4 5" key="1">
    <citation type="journal article" date="2016" name="Nat. Commun.">
        <title>Thousands of microbial genomes shed light on interconnected biogeochemical processes in an aquifer system.</title>
        <authorList>
            <person name="Anantharaman K."/>
            <person name="Brown C.T."/>
            <person name="Hug L.A."/>
            <person name="Sharon I."/>
            <person name="Castelle C.J."/>
            <person name="Probst A.J."/>
            <person name="Thomas B.C."/>
            <person name="Singh A."/>
            <person name="Wilkins M.J."/>
            <person name="Karaoz U."/>
            <person name="Brodie E.L."/>
            <person name="Williams K.H."/>
            <person name="Hubbard S.S."/>
            <person name="Banfield J.F."/>
        </authorList>
    </citation>
    <scope>NUCLEOTIDE SEQUENCE [LARGE SCALE GENOMIC DNA]</scope>
</reference>
<evidence type="ECO:0000256" key="2">
    <source>
        <dbReference type="ARBA" id="ARBA00022898"/>
    </source>
</evidence>
<dbReference type="GO" id="GO:0008483">
    <property type="term" value="F:transaminase activity"/>
    <property type="evidence" value="ECO:0007669"/>
    <property type="project" value="UniProtKB-KW"/>
</dbReference>
<evidence type="ECO:0000256" key="3">
    <source>
        <dbReference type="RuleBase" id="RU003560"/>
    </source>
</evidence>
<dbReference type="InterPro" id="IPR005814">
    <property type="entry name" value="Aminotrans_3"/>
</dbReference>
<dbReference type="InterPro" id="IPR015422">
    <property type="entry name" value="PyrdxlP-dep_Trfase_small"/>
</dbReference>
<dbReference type="SUPFAM" id="SSF53383">
    <property type="entry name" value="PLP-dependent transferases"/>
    <property type="match status" value="1"/>
</dbReference>
<dbReference type="GO" id="GO:0030170">
    <property type="term" value="F:pyridoxal phosphate binding"/>
    <property type="evidence" value="ECO:0007669"/>
    <property type="project" value="InterPro"/>
</dbReference>
<comment type="caution">
    <text evidence="4">The sequence shown here is derived from an EMBL/GenBank/DDBJ whole genome shotgun (WGS) entry which is preliminary data.</text>
</comment>
<evidence type="ECO:0000256" key="1">
    <source>
        <dbReference type="ARBA" id="ARBA00001933"/>
    </source>
</evidence>
<dbReference type="Gene3D" id="3.40.640.10">
    <property type="entry name" value="Type I PLP-dependent aspartate aminotransferase-like (Major domain)"/>
    <property type="match status" value="1"/>
</dbReference>
<keyword evidence="4" id="KW-0808">Transferase</keyword>
<organism evidence="4 5">
    <name type="scientific">Candidatus Falkowbacteria bacterium RIFCSPLOWO2_02_FULL_45_21</name>
    <dbReference type="NCBI Taxonomy" id="1797989"/>
    <lineage>
        <taxon>Bacteria</taxon>
        <taxon>Candidatus Falkowiibacteriota</taxon>
    </lineage>
</organism>
<dbReference type="AlphaFoldDB" id="A0A1F5SDP6"/>
<evidence type="ECO:0000313" key="4">
    <source>
        <dbReference type="EMBL" id="OGF24391.1"/>
    </source>
</evidence>
<gene>
    <name evidence="4" type="ORF">A3H66_01730</name>
</gene>
<sequence>MKRGQALWRRAKKIIPGGSQLLSKRSELFLPEQWPSYFKKAKGVFVWDLDGNKYIDTCASIGASILSYADADVNRAVKRAIDQGNVSTLNAPEEVELAELLCRLHPWAGMVRYARGGGEAMTVAVRIARAYTGKDKIAFCGYHGWHDWYLAANLANDKNLDGHLLPGLMPKGTPRCLAGTAMPFNYNKIEQLEKIVAGNKDIGVIAMEPVRDHEPKDNFLENVRHIADRVGAVLIFDEVTIGWRLMVGGAHLRYGVNPDIAVFAKGMSNGFPMAAIVGRSEVMQAAQDSFISSSSWTDRIGAVAALATIKKMISKKVPRHLEKIGLIIRAGLKELARELGIKLAITGFPQLICLSFEYGPKSQAVHTLFIQEMLKRGFIASSNIDVSYSLKAEHAKKYLGAAEQVFGIIKQAVHDNKVNQLLAGPVAHSKFLRLT</sequence>
<evidence type="ECO:0000313" key="5">
    <source>
        <dbReference type="Proteomes" id="UP000178783"/>
    </source>
</evidence>
<dbReference type="PANTHER" id="PTHR43713:SF3">
    <property type="entry name" value="GLUTAMATE-1-SEMIALDEHYDE 2,1-AMINOMUTASE 1, CHLOROPLASTIC-RELATED"/>
    <property type="match status" value="1"/>
</dbReference>
<dbReference type="PANTHER" id="PTHR43713">
    <property type="entry name" value="GLUTAMATE-1-SEMIALDEHYDE 2,1-AMINOMUTASE"/>
    <property type="match status" value="1"/>
</dbReference>
<keyword evidence="2 3" id="KW-0663">Pyridoxal phosphate</keyword>
<dbReference type="Gene3D" id="3.90.1150.10">
    <property type="entry name" value="Aspartate Aminotransferase, domain 1"/>
    <property type="match status" value="1"/>
</dbReference>
<name>A0A1F5SDP6_9BACT</name>
<dbReference type="InterPro" id="IPR015421">
    <property type="entry name" value="PyrdxlP-dep_Trfase_major"/>
</dbReference>
<keyword evidence="4" id="KW-0032">Aminotransferase</keyword>
<proteinExistence type="inferred from homology"/>